<sequence length="232" mass="26078">MIFTLQFCTDQSPQFQQRNPSSPIESWGTIRLRSFEFAQPLSKLIALSFMRYIDRNVPIVGLLLSGLLLISSPALAENNDLFEQAQQAQEQGDYLQAEQLWQQLLRHRPASAEIYYNLGVSFHHQLKLPEAIAAYQNATRLAPDYSAAYLNLGLAWIETGDYKQAMTTFEQVLALPDQPSKPVSTHALAYYDLAIVLKRQGKAEAALQQVQQSLTLAPGFQAAQQLLQQLQP</sequence>
<dbReference type="SUPFAM" id="SSF48452">
    <property type="entry name" value="TPR-like"/>
    <property type="match status" value="1"/>
</dbReference>
<dbReference type="Pfam" id="PF13432">
    <property type="entry name" value="TPR_16"/>
    <property type="match status" value="1"/>
</dbReference>
<dbReference type="GO" id="GO:0000030">
    <property type="term" value="F:mannosyltransferase activity"/>
    <property type="evidence" value="ECO:0007669"/>
    <property type="project" value="TreeGrafter"/>
</dbReference>
<dbReference type="PANTHER" id="PTHR44216">
    <property type="entry name" value="PROTEIN O-MANNOSYL-TRANSFERASE TMTC2"/>
    <property type="match status" value="1"/>
</dbReference>
<protein>
    <submittedName>
        <fullName evidence="2">Tetratricopeptide TPR_2 repeat protein</fullName>
    </submittedName>
</protein>
<evidence type="ECO:0000313" key="2">
    <source>
        <dbReference type="EMBL" id="ACL46754.1"/>
    </source>
</evidence>
<dbReference type="InterPro" id="IPR011990">
    <property type="entry name" value="TPR-like_helical_dom_sf"/>
</dbReference>
<proteinExistence type="predicted"/>
<name>B8HK04_CYAP4</name>
<dbReference type="GO" id="GO:0035269">
    <property type="term" value="P:protein O-linked glycosylation via mannose"/>
    <property type="evidence" value="ECO:0007669"/>
    <property type="project" value="TreeGrafter"/>
</dbReference>
<dbReference type="HOGENOM" id="CLU_1193222_0_0_3"/>
<dbReference type="SMART" id="SM00028">
    <property type="entry name" value="TPR"/>
    <property type="match status" value="4"/>
</dbReference>
<dbReference type="Pfam" id="PF13174">
    <property type="entry name" value="TPR_6"/>
    <property type="match status" value="1"/>
</dbReference>
<feature type="repeat" description="TPR" evidence="1">
    <location>
        <begin position="187"/>
        <end position="220"/>
    </location>
</feature>
<dbReference type="KEGG" id="cyn:Cyan7425_4444"/>
<dbReference type="Gene3D" id="1.25.40.10">
    <property type="entry name" value="Tetratricopeptide repeat domain"/>
    <property type="match status" value="2"/>
</dbReference>
<dbReference type="STRING" id="395961.Cyan7425_4444"/>
<accession>B8HK04</accession>
<dbReference type="InterPro" id="IPR052384">
    <property type="entry name" value="TMTC_O-mannosyltransferase"/>
</dbReference>
<dbReference type="OrthoDB" id="479590at2"/>
<evidence type="ECO:0000256" key="1">
    <source>
        <dbReference type="PROSITE-ProRule" id="PRU00339"/>
    </source>
</evidence>
<dbReference type="EMBL" id="CP001344">
    <property type="protein sequence ID" value="ACL46754.1"/>
    <property type="molecule type" value="Genomic_DNA"/>
</dbReference>
<dbReference type="PROSITE" id="PS50005">
    <property type="entry name" value="TPR"/>
    <property type="match status" value="3"/>
</dbReference>
<feature type="repeat" description="TPR" evidence="1">
    <location>
        <begin position="112"/>
        <end position="145"/>
    </location>
</feature>
<gene>
    <name evidence="2" type="ordered locus">Cyan7425_4444</name>
</gene>
<feature type="repeat" description="TPR" evidence="1">
    <location>
        <begin position="146"/>
        <end position="179"/>
    </location>
</feature>
<dbReference type="eggNOG" id="COG3063">
    <property type="taxonomic scope" value="Bacteria"/>
</dbReference>
<dbReference type="PROSITE" id="PS50293">
    <property type="entry name" value="TPR_REGION"/>
    <property type="match status" value="1"/>
</dbReference>
<dbReference type="AlphaFoldDB" id="B8HK04"/>
<keyword evidence="1" id="KW-0802">TPR repeat</keyword>
<dbReference type="InterPro" id="IPR019734">
    <property type="entry name" value="TPR_rpt"/>
</dbReference>
<reference evidence="2" key="1">
    <citation type="submission" date="2009-01" db="EMBL/GenBank/DDBJ databases">
        <title>Complete sequence of chromosome Cyanothece sp. PCC 7425.</title>
        <authorList>
            <consortium name="US DOE Joint Genome Institute"/>
            <person name="Lucas S."/>
            <person name="Copeland A."/>
            <person name="Lapidus A."/>
            <person name="Glavina del Rio T."/>
            <person name="Dalin E."/>
            <person name="Tice H."/>
            <person name="Bruce D."/>
            <person name="Goodwin L."/>
            <person name="Pitluck S."/>
            <person name="Sims D."/>
            <person name="Meineke L."/>
            <person name="Brettin T."/>
            <person name="Detter J.C."/>
            <person name="Han C."/>
            <person name="Larimer F."/>
            <person name="Land M."/>
            <person name="Hauser L."/>
            <person name="Kyrpides N."/>
            <person name="Ovchinnikova G."/>
            <person name="Liberton M."/>
            <person name="Stoeckel J."/>
            <person name="Banerjee A."/>
            <person name="Singh A."/>
            <person name="Page L."/>
            <person name="Sato H."/>
            <person name="Zhao L."/>
            <person name="Sherman L."/>
            <person name="Pakrasi H."/>
            <person name="Richardson P."/>
        </authorList>
    </citation>
    <scope>NUCLEOTIDE SEQUENCE</scope>
    <source>
        <strain evidence="2">PCC 7425</strain>
    </source>
</reference>
<dbReference type="PANTHER" id="PTHR44216:SF3">
    <property type="entry name" value="PROTEIN O-MANNOSYL-TRANSFERASE TMTC2"/>
    <property type="match status" value="1"/>
</dbReference>
<organism evidence="2">
    <name type="scientific">Cyanothece sp. (strain PCC 7425 / ATCC 29141)</name>
    <dbReference type="NCBI Taxonomy" id="395961"/>
    <lineage>
        <taxon>Bacteria</taxon>
        <taxon>Bacillati</taxon>
        <taxon>Cyanobacteriota</taxon>
        <taxon>Cyanophyceae</taxon>
        <taxon>Gomontiellales</taxon>
        <taxon>Cyanothecaceae</taxon>
        <taxon>Cyanothece</taxon>
    </lineage>
</organism>